<dbReference type="NCBIfam" id="TIGR01417">
    <property type="entry name" value="PTS_I_fam"/>
    <property type="match status" value="1"/>
</dbReference>
<keyword evidence="8" id="KW-0762">Sugar transport</keyword>
<accession>A0ABV7CH19</accession>
<evidence type="ECO:0000256" key="10">
    <source>
        <dbReference type="ARBA" id="ARBA00022683"/>
    </source>
</evidence>
<evidence type="ECO:0000256" key="2">
    <source>
        <dbReference type="ARBA" id="ARBA00001946"/>
    </source>
</evidence>
<proteinExistence type="inferred from homology"/>
<evidence type="ECO:0000256" key="9">
    <source>
        <dbReference type="ARBA" id="ARBA00022679"/>
    </source>
</evidence>
<dbReference type="Pfam" id="PF05524">
    <property type="entry name" value="PEP-utilisers_N"/>
    <property type="match status" value="1"/>
</dbReference>
<dbReference type="EMBL" id="JBHRSD010000010">
    <property type="protein sequence ID" value="MFC3031873.1"/>
    <property type="molecule type" value="Genomic_DNA"/>
</dbReference>
<keyword evidence="12" id="KW-0418">Kinase</keyword>
<evidence type="ECO:0000256" key="4">
    <source>
        <dbReference type="ARBA" id="ARBA00007837"/>
    </source>
</evidence>
<evidence type="ECO:0000259" key="14">
    <source>
        <dbReference type="SMART" id="SM00065"/>
    </source>
</evidence>
<dbReference type="EC" id="2.7.3.9" evidence="5"/>
<evidence type="ECO:0000256" key="1">
    <source>
        <dbReference type="ARBA" id="ARBA00000683"/>
    </source>
</evidence>
<evidence type="ECO:0000256" key="7">
    <source>
        <dbReference type="ARBA" id="ARBA00022490"/>
    </source>
</evidence>
<dbReference type="InterPro" id="IPR006318">
    <property type="entry name" value="PTS_EI-like"/>
</dbReference>
<evidence type="ECO:0000256" key="12">
    <source>
        <dbReference type="ARBA" id="ARBA00022777"/>
    </source>
</evidence>
<keyword evidence="10" id="KW-0598">Phosphotransferase system</keyword>
<dbReference type="SUPFAM" id="SSF55781">
    <property type="entry name" value="GAF domain-like"/>
    <property type="match status" value="1"/>
</dbReference>
<keyword evidence="11" id="KW-0479">Metal-binding</keyword>
<dbReference type="GO" id="GO:0008965">
    <property type="term" value="F:phosphoenolpyruvate-protein phosphotransferase activity"/>
    <property type="evidence" value="ECO:0007669"/>
    <property type="project" value="UniProtKB-EC"/>
</dbReference>
<comment type="catalytic activity">
    <reaction evidence="1">
        <text>L-histidyl-[protein] + phosphoenolpyruvate = N(pros)-phospho-L-histidyl-[protein] + pyruvate</text>
        <dbReference type="Rhea" id="RHEA:23880"/>
        <dbReference type="Rhea" id="RHEA-COMP:9745"/>
        <dbReference type="Rhea" id="RHEA-COMP:9746"/>
        <dbReference type="ChEBI" id="CHEBI:15361"/>
        <dbReference type="ChEBI" id="CHEBI:29979"/>
        <dbReference type="ChEBI" id="CHEBI:58702"/>
        <dbReference type="ChEBI" id="CHEBI:64837"/>
        <dbReference type="EC" id="2.7.3.9"/>
    </reaction>
</comment>
<dbReference type="PANTHER" id="PTHR46244:SF1">
    <property type="entry name" value="PHOSPHOENOLPYRUVATE-DEPENDENT PHOSPHOTRANSFERASE SYSTEM"/>
    <property type="match status" value="1"/>
</dbReference>
<evidence type="ECO:0000256" key="3">
    <source>
        <dbReference type="ARBA" id="ARBA00004496"/>
    </source>
</evidence>
<name>A0ABV7CH19_9GAMM</name>
<keyword evidence="9 15" id="KW-0808">Transferase</keyword>
<dbReference type="SUPFAM" id="SSF52009">
    <property type="entry name" value="Phosphohistidine domain"/>
    <property type="match status" value="1"/>
</dbReference>
<dbReference type="InterPro" id="IPR008731">
    <property type="entry name" value="PTS_EIN"/>
</dbReference>
<dbReference type="InterPro" id="IPR015813">
    <property type="entry name" value="Pyrv/PenolPyrv_kinase-like_dom"/>
</dbReference>
<dbReference type="PRINTS" id="PR01736">
    <property type="entry name" value="PHPHTRNFRASE"/>
</dbReference>
<dbReference type="InterPro" id="IPR050499">
    <property type="entry name" value="PEP-utilizing_PTS_enzyme"/>
</dbReference>
<protein>
    <recommendedName>
        <fullName evidence="5">phosphoenolpyruvate--protein phosphotransferase</fullName>
        <ecNumber evidence="5">2.7.3.9</ecNumber>
    </recommendedName>
</protein>
<dbReference type="SUPFAM" id="SSF51621">
    <property type="entry name" value="Phosphoenolpyruvate/pyruvate domain"/>
    <property type="match status" value="1"/>
</dbReference>
<dbReference type="InterPro" id="IPR040442">
    <property type="entry name" value="Pyrv_kinase-like_dom_sf"/>
</dbReference>
<dbReference type="InterPro" id="IPR036618">
    <property type="entry name" value="PtsI_HPr-bd_sf"/>
</dbReference>
<dbReference type="RefSeq" id="WP_377121546.1">
    <property type="nucleotide sequence ID" value="NZ_JBHRSD010000010.1"/>
</dbReference>
<comment type="cofactor">
    <cofactor evidence="2">
        <name>Mg(2+)</name>
        <dbReference type="ChEBI" id="CHEBI:18420"/>
    </cofactor>
</comment>
<dbReference type="Gene3D" id="1.10.274.10">
    <property type="entry name" value="PtsI, HPr-binding domain"/>
    <property type="match status" value="1"/>
</dbReference>
<feature type="domain" description="GAF" evidence="14">
    <location>
        <begin position="17"/>
        <end position="164"/>
    </location>
</feature>
<dbReference type="Pfam" id="PF00391">
    <property type="entry name" value="PEP-utilizers"/>
    <property type="match status" value="1"/>
</dbReference>
<evidence type="ECO:0000256" key="8">
    <source>
        <dbReference type="ARBA" id="ARBA00022597"/>
    </source>
</evidence>
<keyword evidence="6" id="KW-0813">Transport</keyword>
<dbReference type="Gene3D" id="3.50.30.10">
    <property type="entry name" value="Phosphohistidine domain"/>
    <property type="match status" value="1"/>
</dbReference>
<dbReference type="SUPFAM" id="SSF47831">
    <property type="entry name" value="Enzyme I of the PEP:sugar phosphotransferase system HPr-binding (sub)domain"/>
    <property type="match status" value="1"/>
</dbReference>
<dbReference type="NCBIfam" id="NF008283">
    <property type="entry name" value="PRK11061.1"/>
    <property type="match status" value="1"/>
</dbReference>
<comment type="subcellular location">
    <subcellularLocation>
        <location evidence="3">Cytoplasm</location>
    </subcellularLocation>
</comment>
<dbReference type="PANTHER" id="PTHR46244">
    <property type="entry name" value="PHOSPHOENOLPYRUVATE-PROTEIN PHOSPHOTRANSFERASE"/>
    <property type="match status" value="1"/>
</dbReference>
<dbReference type="Gene3D" id="3.20.20.60">
    <property type="entry name" value="Phosphoenolpyruvate-binding domains"/>
    <property type="match status" value="1"/>
</dbReference>
<evidence type="ECO:0000313" key="16">
    <source>
        <dbReference type="Proteomes" id="UP001595453"/>
    </source>
</evidence>
<dbReference type="InterPro" id="IPR008279">
    <property type="entry name" value="PEP-util_enz_mobile_dom"/>
</dbReference>
<keyword evidence="13" id="KW-0460">Magnesium</keyword>
<dbReference type="SMART" id="SM00065">
    <property type="entry name" value="GAF"/>
    <property type="match status" value="1"/>
</dbReference>
<reference evidence="16" key="1">
    <citation type="journal article" date="2019" name="Int. J. Syst. Evol. Microbiol.">
        <title>The Global Catalogue of Microorganisms (GCM) 10K type strain sequencing project: providing services to taxonomists for standard genome sequencing and annotation.</title>
        <authorList>
            <consortium name="The Broad Institute Genomics Platform"/>
            <consortium name="The Broad Institute Genome Sequencing Center for Infectious Disease"/>
            <person name="Wu L."/>
            <person name="Ma J."/>
        </authorList>
    </citation>
    <scope>NUCLEOTIDE SEQUENCE [LARGE SCALE GENOMIC DNA]</scope>
    <source>
        <strain evidence="16">KCTC 42730</strain>
    </source>
</reference>
<dbReference type="InterPro" id="IPR036637">
    <property type="entry name" value="Phosphohistidine_dom_sf"/>
</dbReference>
<evidence type="ECO:0000256" key="13">
    <source>
        <dbReference type="ARBA" id="ARBA00022842"/>
    </source>
</evidence>
<sequence length="766" mass="85840">MLATLRAIAEAVAHEPSLEAALNRFVSMVKEAMQTECCSIYFADYSQDNFILMATNGLNPDAVGKFRMGFTEGLVGLVAQREEPINVAYAQSHPRFKLSPEVNEEGYNAFLSVPVVHQKKVLGVIVVQQKAARVFSHDEESFLITLSAQLASQLATIELKEVLRQSDSSHQTSILKGVASAPGIALGEAFVVLPKLDFSSIELQKSTDVEQQRKRFLQAVAATRHEFNVLANTLSDSIPKEALAVFEVYQQLLDARSLGQRVEQELQAGWNAKSALKRVIERLVAQFNAMQDPYIKERAIDVKDIGLRVLHHLVSTENAVKPYPDKTILVAHTLTPTMLADVPKDKLVGVISINGAANSHASILTRAMAIPAIWGIEDLPLLQFDGKAMILDAYAGRVYISPSEALEREYRQLKHQDSLLHDKFEAEHHLPPVTLDGERISLLLNAGLDLNTEQIHAKLCDGVGLYRTESWFMQKGQFPSQKEQEAWYREVLARHHPDPVVMRTLDIGGDKVLDYFDIKEDNPFLGWRGVRVTLDHPELFLDQLKAMLKANAGLGNLRIMLPMVSHSEEVDEAINLLEQAYFELQEEWADQFYNLERPEIGVMLEVPSSVFLLPEWSQKVDFCSVGSNDLTQYLLAVDRSNAKVADLFDPYHPSVLRVLAQIARDCQHYELPFSLCGELGGEPEGAILLVAMGYRRLSMNFSSLNKVKWVLRRLTVCDMEKLLRECLAQSSAKQVHRVLRAFMIEHQFSELLYTQSGSGKPNTSSV</sequence>
<dbReference type="Pfam" id="PF01590">
    <property type="entry name" value="GAF"/>
    <property type="match status" value="1"/>
</dbReference>
<comment type="similarity">
    <text evidence="4">Belongs to the PEP-utilizing enzyme family.</text>
</comment>
<dbReference type="Gene3D" id="3.30.450.40">
    <property type="match status" value="1"/>
</dbReference>
<evidence type="ECO:0000256" key="6">
    <source>
        <dbReference type="ARBA" id="ARBA00022448"/>
    </source>
</evidence>
<evidence type="ECO:0000313" key="15">
    <source>
        <dbReference type="EMBL" id="MFC3031873.1"/>
    </source>
</evidence>
<dbReference type="Pfam" id="PF02896">
    <property type="entry name" value="PEP-utilizers_C"/>
    <property type="match status" value="1"/>
</dbReference>
<organism evidence="15 16">
    <name type="scientific">Pseudoalteromonas fenneropenaei</name>
    <dbReference type="NCBI Taxonomy" id="1737459"/>
    <lineage>
        <taxon>Bacteria</taxon>
        <taxon>Pseudomonadati</taxon>
        <taxon>Pseudomonadota</taxon>
        <taxon>Gammaproteobacteria</taxon>
        <taxon>Alteromonadales</taxon>
        <taxon>Pseudoalteromonadaceae</taxon>
        <taxon>Pseudoalteromonas</taxon>
    </lineage>
</organism>
<dbReference type="InterPro" id="IPR018274">
    <property type="entry name" value="PEP_util_AS"/>
</dbReference>
<dbReference type="InterPro" id="IPR029016">
    <property type="entry name" value="GAF-like_dom_sf"/>
</dbReference>
<dbReference type="PROSITE" id="PS00370">
    <property type="entry name" value="PEP_ENZYMES_PHOS_SITE"/>
    <property type="match status" value="1"/>
</dbReference>
<dbReference type="InterPro" id="IPR003018">
    <property type="entry name" value="GAF"/>
</dbReference>
<evidence type="ECO:0000256" key="11">
    <source>
        <dbReference type="ARBA" id="ARBA00022723"/>
    </source>
</evidence>
<dbReference type="InterPro" id="IPR000121">
    <property type="entry name" value="PEP_util_C"/>
</dbReference>
<evidence type="ECO:0000256" key="5">
    <source>
        <dbReference type="ARBA" id="ARBA00012232"/>
    </source>
</evidence>
<comment type="caution">
    <text evidence="15">The sequence shown here is derived from an EMBL/GenBank/DDBJ whole genome shotgun (WGS) entry which is preliminary data.</text>
</comment>
<dbReference type="Proteomes" id="UP001595453">
    <property type="component" value="Unassembled WGS sequence"/>
</dbReference>
<keyword evidence="16" id="KW-1185">Reference proteome</keyword>
<gene>
    <name evidence="15" type="primary">ptsP</name>
    <name evidence="15" type="ORF">ACFOEE_05025</name>
</gene>
<keyword evidence="7" id="KW-0963">Cytoplasm</keyword>